<evidence type="ECO:0000313" key="1">
    <source>
        <dbReference type="EMBL" id="QCD96507.1"/>
    </source>
</evidence>
<sequence length="63" mass="6927">MVPMVCASRARRWRCSLLQLFQAHFHGTQRKLYVKVPGSCVPGSDVAGARREASMVVVLVRGG</sequence>
<organism evidence="1 2">
    <name type="scientific">Vigna unguiculata</name>
    <name type="common">Cowpea</name>
    <dbReference type="NCBI Taxonomy" id="3917"/>
    <lineage>
        <taxon>Eukaryota</taxon>
        <taxon>Viridiplantae</taxon>
        <taxon>Streptophyta</taxon>
        <taxon>Embryophyta</taxon>
        <taxon>Tracheophyta</taxon>
        <taxon>Spermatophyta</taxon>
        <taxon>Magnoliopsida</taxon>
        <taxon>eudicotyledons</taxon>
        <taxon>Gunneridae</taxon>
        <taxon>Pentapetalae</taxon>
        <taxon>rosids</taxon>
        <taxon>fabids</taxon>
        <taxon>Fabales</taxon>
        <taxon>Fabaceae</taxon>
        <taxon>Papilionoideae</taxon>
        <taxon>50 kb inversion clade</taxon>
        <taxon>NPAAA clade</taxon>
        <taxon>indigoferoid/millettioid clade</taxon>
        <taxon>Phaseoleae</taxon>
        <taxon>Vigna</taxon>
    </lineage>
</organism>
<gene>
    <name evidence="1" type="ORF">DEO72_LG6g1211</name>
</gene>
<dbReference type="AlphaFoldDB" id="A0A4D6M6K5"/>
<accession>A0A4D6M6K5</accession>
<dbReference type="Proteomes" id="UP000501690">
    <property type="component" value="Linkage Group LG6"/>
</dbReference>
<keyword evidence="2" id="KW-1185">Reference proteome</keyword>
<proteinExistence type="predicted"/>
<name>A0A4D6M6K5_VIGUN</name>
<protein>
    <submittedName>
        <fullName evidence="1">Uncharacterized protein</fullName>
    </submittedName>
</protein>
<reference evidence="1 2" key="1">
    <citation type="submission" date="2019-04" db="EMBL/GenBank/DDBJ databases">
        <title>An improved genome assembly and genetic linkage map for asparagus bean, Vigna unguiculata ssp. sesquipedialis.</title>
        <authorList>
            <person name="Xia Q."/>
            <person name="Zhang R."/>
            <person name="Dong Y."/>
        </authorList>
    </citation>
    <scope>NUCLEOTIDE SEQUENCE [LARGE SCALE GENOMIC DNA]</scope>
    <source>
        <tissue evidence="1">Leaf</tissue>
    </source>
</reference>
<evidence type="ECO:0000313" key="2">
    <source>
        <dbReference type="Proteomes" id="UP000501690"/>
    </source>
</evidence>
<dbReference type="EMBL" id="CP039350">
    <property type="protein sequence ID" value="QCD96507.1"/>
    <property type="molecule type" value="Genomic_DNA"/>
</dbReference>